<dbReference type="Pfam" id="PF05258">
    <property type="entry name" value="DciA"/>
    <property type="match status" value="1"/>
</dbReference>
<sequence>MNEPVHISLILKKVMGEIEKKLCENSITEDINWEDIVGEQLAKGSKIVGKKGKKLIVKVVDNCYMFELNRMKNIIIDKVNLKSKIQINDIKIIVSMEEF</sequence>
<name>A0A7C3NDD0_UNCW3</name>
<reference evidence="1" key="1">
    <citation type="journal article" date="2020" name="mSystems">
        <title>Genome- and Community-Level Interaction Insights into Carbon Utilization and Element Cycling Functions of Hydrothermarchaeota in Hydrothermal Sediment.</title>
        <authorList>
            <person name="Zhou Z."/>
            <person name="Liu Y."/>
            <person name="Xu W."/>
            <person name="Pan J."/>
            <person name="Luo Z.H."/>
            <person name="Li M."/>
        </authorList>
    </citation>
    <scope>NUCLEOTIDE SEQUENCE [LARGE SCALE GENOMIC DNA]</scope>
    <source>
        <strain evidence="1">SpSt-464</strain>
    </source>
</reference>
<proteinExistence type="predicted"/>
<evidence type="ECO:0000313" key="1">
    <source>
        <dbReference type="EMBL" id="HFK23522.1"/>
    </source>
</evidence>
<dbReference type="AlphaFoldDB" id="A0A7C3NDD0"/>
<dbReference type="InterPro" id="IPR007922">
    <property type="entry name" value="DciA-like"/>
</dbReference>
<organism evidence="1">
    <name type="scientific">candidate division WOR-3 bacterium</name>
    <dbReference type="NCBI Taxonomy" id="2052148"/>
    <lineage>
        <taxon>Bacteria</taxon>
        <taxon>Bacteria division WOR-3</taxon>
    </lineage>
</organism>
<comment type="caution">
    <text evidence="1">The sequence shown here is derived from an EMBL/GenBank/DDBJ whole genome shotgun (WGS) entry which is preliminary data.</text>
</comment>
<dbReference type="EMBL" id="DSTT01000003">
    <property type="protein sequence ID" value="HFK23522.1"/>
    <property type="molecule type" value="Genomic_DNA"/>
</dbReference>
<gene>
    <name evidence="1" type="ORF">ENS15_02550</name>
</gene>
<accession>A0A7C3NDD0</accession>
<protein>
    <submittedName>
        <fullName evidence="1">DUF721 domain-containing protein</fullName>
    </submittedName>
</protein>